<dbReference type="GO" id="GO:0016747">
    <property type="term" value="F:acyltransferase activity, transferring groups other than amino-acyl groups"/>
    <property type="evidence" value="ECO:0007669"/>
    <property type="project" value="InterPro"/>
</dbReference>
<dbReference type="Pfam" id="PF00583">
    <property type="entry name" value="Acetyltransf_1"/>
    <property type="match status" value="1"/>
</dbReference>
<accession>A0A2M9EZ81</accession>
<dbReference type="Gene3D" id="3.40.630.30">
    <property type="match status" value="1"/>
</dbReference>
<dbReference type="EMBL" id="PCGR01000002">
    <property type="protein sequence ID" value="PJK16517.1"/>
    <property type="molecule type" value="Genomic_DNA"/>
</dbReference>
<dbReference type="OrthoDB" id="511027at2"/>
<dbReference type="InterPro" id="IPR000182">
    <property type="entry name" value="GNAT_dom"/>
</dbReference>
<gene>
    <name evidence="2" type="ORF">CQS04_04995</name>
</gene>
<reference evidence="2 3" key="1">
    <citation type="submission" date="2017-10" db="EMBL/GenBank/DDBJ databases">
        <title>Draft genome of Chryseomicrobium casticus sp. nov.</title>
        <authorList>
            <person name="Chakraborty R."/>
            <person name="Saha T."/>
        </authorList>
    </citation>
    <scope>NUCLEOTIDE SEQUENCE [LARGE SCALE GENOMIC DNA]</scope>
    <source>
        <strain evidence="2 3">ET03</strain>
    </source>
</reference>
<keyword evidence="3" id="KW-1185">Reference proteome</keyword>
<protein>
    <recommendedName>
        <fullName evidence="1">N-acetyltransferase domain-containing protein</fullName>
    </recommendedName>
</protein>
<evidence type="ECO:0000259" key="1">
    <source>
        <dbReference type="Pfam" id="PF00583"/>
    </source>
</evidence>
<evidence type="ECO:0000313" key="2">
    <source>
        <dbReference type="EMBL" id="PJK16517.1"/>
    </source>
</evidence>
<dbReference type="Proteomes" id="UP000228680">
    <property type="component" value="Unassembled WGS sequence"/>
</dbReference>
<proteinExistence type="predicted"/>
<dbReference type="CDD" id="cd04301">
    <property type="entry name" value="NAT_SF"/>
    <property type="match status" value="1"/>
</dbReference>
<dbReference type="RefSeq" id="WP_100353086.1">
    <property type="nucleotide sequence ID" value="NZ_PCGR01000002.1"/>
</dbReference>
<dbReference type="AlphaFoldDB" id="A0A2M9EZ81"/>
<comment type="caution">
    <text evidence="2">The sequence shown here is derived from an EMBL/GenBank/DDBJ whole genome shotgun (WGS) entry which is preliminary data.</text>
</comment>
<sequence>MFEIITKPGEYTLADQKKQIGITKEEVVRALENLVANWRKGDTPYLSLLMDPEFERHLNELGFHHVSTIVEHERDVEQLEELPTHAYITLGNSDYSDAEFATIYEACRSGSANKNNLFTIEQIMESLGLELGEEWRSLAMLFLEGDEVIGIAIPHIEAGTKDEGRLFYFGIMPKWRSRGKATPCHGEALRFLKKLGAKHYVGSTDVANQAMIRVMNNNGALERDRKGIYRLTR</sequence>
<organism evidence="2 3">
    <name type="scientific">Chryseomicrobium excrementi</name>
    <dbReference type="NCBI Taxonomy" id="2041346"/>
    <lineage>
        <taxon>Bacteria</taxon>
        <taxon>Bacillati</taxon>
        <taxon>Bacillota</taxon>
        <taxon>Bacilli</taxon>
        <taxon>Bacillales</taxon>
        <taxon>Caryophanaceae</taxon>
        <taxon>Chryseomicrobium</taxon>
    </lineage>
</organism>
<evidence type="ECO:0000313" key="3">
    <source>
        <dbReference type="Proteomes" id="UP000228680"/>
    </source>
</evidence>
<dbReference type="InterPro" id="IPR016181">
    <property type="entry name" value="Acyl_CoA_acyltransferase"/>
</dbReference>
<name>A0A2M9EZ81_9BACL</name>
<feature type="domain" description="N-acetyltransferase" evidence="1">
    <location>
        <begin position="135"/>
        <end position="215"/>
    </location>
</feature>
<dbReference type="SUPFAM" id="SSF55729">
    <property type="entry name" value="Acyl-CoA N-acyltransferases (Nat)"/>
    <property type="match status" value="1"/>
</dbReference>